<gene>
    <name evidence="1" type="ORF">NEOCIP111885_04187</name>
</gene>
<evidence type="ECO:0000313" key="2">
    <source>
        <dbReference type="Proteomes" id="UP000789845"/>
    </source>
</evidence>
<reference evidence="1" key="1">
    <citation type="submission" date="2021-10" db="EMBL/GenBank/DDBJ databases">
        <authorList>
            <person name="Criscuolo A."/>
        </authorList>
    </citation>
    <scope>NUCLEOTIDE SEQUENCE</scope>
    <source>
        <strain evidence="1">CIP111885</strain>
    </source>
</reference>
<name>A0A9C7LCT7_9BACI</name>
<evidence type="ECO:0000313" key="1">
    <source>
        <dbReference type="EMBL" id="CAG9610413.1"/>
    </source>
</evidence>
<comment type="caution">
    <text evidence="1">The sequence shown here is derived from an EMBL/GenBank/DDBJ whole genome shotgun (WGS) entry which is preliminary data.</text>
</comment>
<accession>A0A9C7LCT7</accession>
<sequence length="41" mass="5005">MNINNYMISKLMNETKAAQLWAAFLFFFVIRPFENYIEEQQ</sequence>
<keyword evidence="2" id="KW-1185">Reference proteome</keyword>
<dbReference type="Proteomes" id="UP000789845">
    <property type="component" value="Unassembled WGS sequence"/>
</dbReference>
<dbReference type="EMBL" id="CAKJTG010000035">
    <property type="protein sequence ID" value="CAG9610413.1"/>
    <property type="molecule type" value="Genomic_DNA"/>
</dbReference>
<proteinExistence type="predicted"/>
<dbReference type="AlphaFoldDB" id="A0A9C7LCT7"/>
<organism evidence="1 2">
    <name type="scientific">Pseudoneobacillus rhizosphaerae</name>
    <dbReference type="NCBI Taxonomy" id="2880968"/>
    <lineage>
        <taxon>Bacteria</taxon>
        <taxon>Bacillati</taxon>
        <taxon>Bacillota</taxon>
        <taxon>Bacilli</taxon>
        <taxon>Bacillales</taxon>
        <taxon>Bacillaceae</taxon>
        <taxon>Pseudoneobacillus</taxon>
    </lineage>
</organism>
<protein>
    <submittedName>
        <fullName evidence="1">Uncharacterized protein</fullName>
    </submittedName>
</protein>